<feature type="binding site" evidence="8">
    <location>
        <begin position="343"/>
        <end position="345"/>
    </location>
    <ligand>
        <name>ATP</name>
        <dbReference type="ChEBI" id="CHEBI:30616"/>
    </ligand>
</feature>
<dbReference type="PRINTS" id="PR00981">
    <property type="entry name" value="TRNASYNTHSER"/>
</dbReference>
<dbReference type="Proteomes" id="UP000053201">
    <property type="component" value="Unassembled WGS sequence"/>
</dbReference>
<feature type="site" description="Important for serine binding" evidence="7">
    <location>
        <position position="467"/>
    </location>
</feature>
<dbReference type="SUPFAM" id="SSF55681">
    <property type="entry name" value="Class II aaRS and biotin synthetases"/>
    <property type="match status" value="1"/>
</dbReference>
<dbReference type="EMBL" id="KQ257465">
    <property type="protein sequence ID" value="KNC97166.1"/>
    <property type="molecule type" value="Genomic_DNA"/>
</dbReference>
<feature type="binding site" evidence="8">
    <location>
        <begin position="358"/>
        <end position="361"/>
    </location>
    <ligand>
        <name>ATP</name>
        <dbReference type="ChEBI" id="CHEBI:30616"/>
    </ligand>
</feature>
<dbReference type="Pfam" id="PF02403">
    <property type="entry name" value="Seryl_tRNA_N"/>
    <property type="match status" value="1"/>
</dbReference>
<evidence type="ECO:0000256" key="9">
    <source>
        <dbReference type="SAM" id="Coils"/>
    </source>
</evidence>
<keyword evidence="12" id="KW-1185">Reference proteome</keyword>
<dbReference type="RefSeq" id="XP_016605206.1">
    <property type="nucleotide sequence ID" value="XM_016755722.1"/>
</dbReference>
<dbReference type="InParanoid" id="A0A0L0H891"/>
<evidence type="ECO:0000256" key="3">
    <source>
        <dbReference type="ARBA" id="ARBA00022741"/>
    </source>
</evidence>
<dbReference type="eggNOG" id="KOG2509">
    <property type="taxonomic scope" value="Eukaryota"/>
</dbReference>
<sequence>MLSPRKGSQMFALRRVILWRARPFSTGVRPASRNSTDVPGPQVSARQFNPHLNYRYIRENAAYIQQNAINRNVLDLDVSRVVSLYDKFVTADFELAELRRRRNKIATEMAAIVGILKKQRKDDVVEALNRKNQLAEEGKTLKKLVAEKEEQVANMQAALYEEARHIPNDTHPSVPIGDESKAGLVDTVGSPRAAVFDSGAPLRDHMELASLHDMVDFERAGKATGSSFYYLRNAGALLEMALTRYAIDRCIARGFVPVTTPDLIRHEVLEACGFNPRTEDPQTYYIEPHAASEARLPFNARRDPMQLCLSATAEFPLAAMYANEIVLSEKLPIKMVALGKSFRAEGQAGATNRGLYRVHQFTKVEMFSITAKGESDNALKEMVDIQKEIFEDLELCFRILNMPTHDLGAPAYQKYDMEAWMPGRKAWGEISSASNCTDYQTRRLNIRHFVSSPSPNTTDFVHTINGTACAVPRLIIALLETHQLEDGQLRIPEKLRPYFLGGNVDRLRVGKESWS</sequence>
<evidence type="ECO:0000256" key="5">
    <source>
        <dbReference type="ARBA" id="ARBA00023146"/>
    </source>
</evidence>
<feature type="binding site" evidence="8">
    <location>
        <begin position="429"/>
        <end position="432"/>
    </location>
    <ligand>
        <name>ATP</name>
        <dbReference type="ChEBI" id="CHEBI:30616"/>
    </ligand>
</feature>
<gene>
    <name evidence="11" type="ORF">SPPG_07555</name>
</gene>
<keyword evidence="5" id="KW-0030">Aminoacyl-tRNA synthetase</keyword>
<dbReference type="InterPro" id="IPR006195">
    <property type="entry name" value="aa-tRNA-synth_II"/>
</dbReference>
<evidence type="ECO:0000256" key="2">
    <source>
        <dbReference type="ARBA" id="ARBA00022598"/>
    </source>
</evidence>
<dbReference type="EC" id="6.1.1.11" evidence="1"/>
<keyword evidence="9" id="KW-0175">Coiled coil</keyword>
<dbReference type="GeneID" id="27690764"/>
<feature type="coiled-coil region" evidence="9">
    <location>
        <begin position="117"/>
        <end position="151"/>
    </location>
</feature>
<dbReference type="AlphaFoldDB" id="A0A0L0H891"/>
<dbReference type="SUPFAM" id="SSF46589">
    <property type="entry name" value="tRNA-binding arm"/>
    <property type="match status" value="1"/>
</dbReference>
<accession>A0A0L0H891</accession>
<evidence type="ECO:0000256" key="8">
    <source>
        <dbReference type="PIRSR" id="PIRSR001529-2"/>
    </source>
</evidence>
<protein>
    <recommendedName>
        <fullName evidence="1">serine--tRNA ligase</fullName>
        <ecNumber evidence="1">6.1.1.11</ecNumber>
    </recommendedName>
    <alternativeName>
        <fullName evidence="6">Seryl-tRNA synthetase</fullName>
    </alternativeName>
</protein>
<dbReference type="FunCoup" id="A0A0L0H891">
    <property type="interactions" value="283"/>
</dbReference>
<evidence type="ECO:0000256" key="1">
    <source>
        <dbReference type="ARBA" id="ARBA00012840"/>
    </source>
</evidence>
<feature type="binding site" evidence="7">
    <location>
        <position position="343"/>
    </location>
    <ligand>
        <name>L-serine</name>
        <dbReference type="ChEBI" id="CHEBI:33384"/>
    </ligand>
</feature>
<proteinExistence type="predicted"/>
<feature type="binding site" evidence="7">
    <location>
        <position position="312"/>
    </location>
    <ligand>
        <name>L-serine</name>
        <dbReference type="ChEBI" id="CHEBI:33384"/>
    </ligand>
</feature>
<evidence type="ECO:0000256" key="7">
    <source>
        <dbReference type="PIRSR" id="PIRSR001529-1"/>
    </source>
</evidence>
<feature type="binding site" evidence="7">
    <location>
        <position position="465"/>
    </location>
    <ligand>
        <name>L-serine</name>
        <dbReference type="ChEBI" id="CHEBI:33384"/>
    </ligand>
</feature>
<dbReference type="VEuPathDB" id="FungiDB:SPPG_07555"/>
<name>A0A0L0H891_SPIPD</name>
<evidence type="ECO:0000259" key="10">
    <source>
        <dbReference type="PROSITE" id="PS50862"/>
    </source>
</evidence>
<evidence type="ECO:0000256" key="6">
    <source>
        <dbReference type="ARBA" id="ARBA00031113"/>
    </source>
</evidence>
<evidence type="ECO:0000256" key="4">
    <source>
        <dbReference type="ARBA" id="ARBA00022840"/>
    </source>
</evidence>
<dbReference type="PANTHER" id="PTHR11778">
    <property type="entry name" value="SERYL-TRNA SYNTHETASE"/>
    <property type="match status" value="1"/>
</dbReference>
<dbReference type="PIRSF" id="PIRSF001529">
    <property type="entry name" value="Ser-tRNA-synth_IIa"/>
    <property type="match status" value="1"/>
</dbReference>
<dbReference type="InterPro" id="IPR015866">
    <property type="entry name" value="Ser-tRNA-synth_1_N"/>
</dbReference>
<dbReference type="Gene3D" id="1.10.287.40">
    <property type="entry name" value="Serine-tRNA synthetase, tRNA binding domain"/>
    <property type="match status" value="1"/>
</dbReference>
<feature type="domain" description="Aminoacyl-transfer RNA synthetases class-II family profile" evidence="10">
    <location>
        <begin position="204"/>
        <end position="492"/>
    </location>
</feature>
<dbReference type="InterPro" id="IPR042103">
    <property type="entry name" value="SerRS_1_N_sf"/>
</dbReference>
<keyword evidence="3" id="KW-0547">Nucleotide-binding</keyword>
<dbReference type="InterPro" id="IPR010978">
    <property type="entry name" value="tRNA-bd_arm"/>
</dbReference>
<dbReference type="STRING" id="645134.A0A0L0H891"/>
<reference evidence="11 12" key="1">
    <citation type="submission" date="2009-08" db="EMBL/GenBank/DDBJ databases">
        <title>The Genome Sequence of Spizellomyces punctatus strain DAOM BR117.</title>
        <authorList>
            <consortium name="The Broad Institute Genome Sequencing Platform"/>
            <person name="Russ C."/>
            <person name="Cuomo C."/>
            <person name="Shea T."/>
            <person name="Young S.K."/>
            <person name="Zeng Q."/>
            <person name="Koehrsen M."/>
            <person name="Haas B."/>
            <person name="Borodovsky M."/>
            <person name="Guigo R."/>
            <person name="Alvarado L."/>
            <person name="Berlin A."/>
            <person name="Bochicchio J."/>
            <person name="Borenstein D."/>
            <person name="Chapman S."/>
            <person name="Chen Z."/>
            <person name="Engels R."/>
            <person name="Freedman E."/>
            <person name="Gellesch M."/>
            <person name="Goldberg J."/>
            <person name="Griggs A."/>
            <person name="Gujja S."/>
            <person name="Heiman D."/>
            <person name="Hepburn T."/>
            <person name="Howarth C."/>
            <person name="Jen D."/>
            <person name="Larson L."/>
            <person name="Lewis B."/>
            <person name="Mehta T."/>
            <person name="Park D."/>
            <person name="Pearson M."/>
            <person name="Roberts A."/>
            <person name="Saif S."/>
            <person name="Shenoy N."/>
            <person name="Sisk P."/>
            <person name="Stolte C."/>
            <person name="Sykes S."/>
            <person name="Thomson T."/>
            <person name="Walk T."/>
            <person name="White J."/>
            <person name="Yandava C."/>
            <person name="Burger G."/>
            <person name="Gray M.W."/>
            <person name="Holland P.W.H."/>
            <person name="King N."/>
            <person name="Lang F.B.F."/>
            <person name="Roger A.J."/>
            <person name="Ruiz-Trillo I."/>
            <person name="Lander E."/>
            <person name="Nusbaum C."/>
        </authorList>
    </citation>
    <scope>NUCLEOTIDE SEQUENCE [LARGE SCALE GENOMIC DNA]</scope>
    <source>
        <strain evidence="11 12">DAOM BR117</strain>
    </source>
</reference>
<dbReference type="Pfam" id="PF00587">
    <property type="entry name" value="tRNA-synt_2b"/>
    <property type="match status" value="1"/>
</dbReference>
<dbReference type="GO" id="GO:0004828">
    <property type="term" value="F:serine-tRNA ligase activity"/>
    <property type="evidence" value="ECO:0007669"/>
    <property type="project" value="UniProtKB-EC"/>
</dbReference>
<dbReference type="Gene3D" id="3.30.930.10">
    <property type="entry name" value="Bira Bifunctional Protein, Domain 2"/>
    <property type="match status" value="1"/>
</dbReference>
<dbReference type="InterPro" id="IPR002317">
    <property type="entry name" value="Ser-tRNA-ligase_type_1"/>
</dbReference>
<keyword evidence="2 11" id="KW-0436">Ligase</keyword>
<organism evidence="11 12">
    <name type="scientific">Spizellomyces punctatus (strain DAOM BR117)</name>
    <dbReference type="NCBI Taxonomy" id="645134"/>
    <lineage>
        <taxon>Eukaryota</taxon>
        <taxon>Fungi</taxon>
        <taxon>Fungi incertae sedis</taxon>
        <taxon>Chytridiomycota</taxon>
        <taxon>Chytridiomycota incertae sedis</taxon>
        <taxon>Chytridiomycetes</taxon>
        <taxon>Spizellomycetales</taxon>
        <taxon>Spizellomycetaceae</taxon>
        <taxon>Spizellomyces</taxon>
    </lineage>
</organism>
<dbReference type="OMA" id="EQNCIDR"/>
<dbReference type="NCBIfam" id="TIGR00414">
    <property type="entry name" value="serS"/>
    <property type="match status" value="1"/>
</dbReference>
<keyword evidence="4 8" id="KW-0067">ATP-binding</keyword>
<dbReference type="UniPathway" id="UPA00906">
    <property type="reaction ID" value="UER00895"/>
</dbReference>
<evidence type="ECO:0000313" key="11">
    <source>
        <dbReference type="EMBL" id="KNC97166.1"/>
    </source>
</evidence>
<dbReference type="InterPro" id="IPR045864">
    <property type="entry name" value="aa-tRNA-synth_II/BPL/LPL"/>
</dbReference>
<dbReference type="InterPro" id="IPR002314">
    <property type="entry name" value="aa-tRNA-synt_IIb"/>
</dbReference>
<dbReference type="PROSITE" id="PS50862">
    <property type="entry name" value="AA_TRNA_LIGASE_II"/>
    <property type="match status" value="1"/>
</dbReference>
<evidence type="ECO:0000313" key="12">
    <source>
        <dbReference type="Proteomes" id="UP000053201"/>
    </source>
</evidence>
<dbReference type="GO" id="GO:0006434">
    <property type="term" value="P:seryl-tRNA aminoacylation"/>
    <property type="evidence" value="ECO:0007669"/>
    <property type="project" value="InterPro"/>
</dbReference>
<dbReference type="OrthoDB" id="10264585at2759"/>
<dbReference type="GO" id="GO:0005524">
    <property type="term" value="F:ATP binding"/>
    <property type="evidence" value="ECO:0007669"/>
    <property type="project" value="UniProtKB-KW"/>
</dbReference>
<feature type="binding site" evidence="7">
    <location>
        <position position="365"/>
    </location>
    <ligand>
        <name>L-serine</name>
        <dbReference type="ChEBI" id="CHEBI:33384"/>
    </ligand>
</feature>